<dbReference type="AlphaFoldDB" id="A0AAE3VQS7"/>
<dbReference type="InterPro" id="IPR036282">
    <property type="entry name" value="Glutathione-S-Trfase_C_sf"/>
</dbReference>
<dbReference type="SFLD" id="SFLDS00019">
    <property type="entry name" value="Glutathione_Transferase_(cytos"/>
    <property type="match status" value="1"/>
</dbReference>
<dbReference type="InterPro" id="IPR004046">
    <property type="entry name" value="GST_C"/>
</dbReference>
<dbReference type="SUPFAM" id="SSF52833">
    <property type="entry name" value="Thioredoxin-like"/>
    <property type="match status" value="1"/>
</dbReference>
<dbReference type="PANTHER" id="PTHR44051">
    <property type="entry name" value="GLUTATHIONE S-TRANSFERASE-RELATED"/>
    <property type="match status" value="1"/>
</dbReference>
<dbReference type="InterPro" id="IPR034346">
    <property type="entry name" value="Gtt2-like_C"/>
</dbReference>
<dbReference type="Pfam" id="PF00043">
    <property type="entry name" value="GST_C"/>
    <property type="match status" value="1"/>
</dbReference>
<dbReference type="InterPro" id="IPR004045">
    <property type="entry name" value="Glutathione_S-Trfase_N"/>
</dbReference>
<organism evidence="3 4">
    <name type="scientific">Amorphus orientalis</name>
    <dbReference type="NCBI Taxonomy" id="649198"/>
    <lineage>
        <taxon>Bacteria</taxon>
        <taxon>Pseudomonadati</taxon>
        <taxon>Pseudomonadota</taxon>
        <taxon>Alphaproteobacteria</taxon>
        <taxon>Hyphomicrobiales</taxon>
        <taxon>Amorphaceae</taxon>
        <taxon>Amorphus</taxon>
    </lineage>
</organism>
<accession>A0AAE3VQS7</accession>
<dbReference type="RefSeq" id="WP_306886889.1">
    <property type="nucleotide sequence ID" value="NZ_JAUSUL010000004.1"/>
</dbReference>
<dbReference type="SUPFAM" id="SSF47616">
    <property type="entry name" value="GST C-terminal domain-like"/>
    <property type="match status" value="1"/>
</dbReference>
<feature type="domain" description="GST C-terminal" evidence="2">
    <location>
        <begin position="86"/>
        <end position="203"/>
    </location>
</feature>
<evidence type="ECO:0000313" key="3">
    <source>
        <dbReference type="EMBL" id="MDQ0316989.1"/>
    </source>
</evidence>
<dbReference type="PANTHER" id="PTHR44051:SF8">
    <property type="entry name" value="GLUTATHIONE S-TRANSFERASE GSTA"/>
    <property type="match status" value="1"/>
</dbReference>
<feature type="domain" description="GST N-terminal" evidence="1">
    <location>
        <begin position="1"/>
        <end position="81"/>
    </location>
</feature>
<dbReference type="Gene3D" id="1.20.1050.10">
    <property type="match status" value="1"/>
</dbReference>
<dbReference type="SFLD" id="SFLDG00358">
    <property type="entry name" value="Main_(cytGST)"/>
    <property type="match status" value="1"/>
</dbReference>
<evidence type="ECO:0000259" key="2">
    <source>
        <dbReference type="PROSITE" id="PS50405"/>
    </source>
</evidence>
<dbReference type="InterPro" id="IPR034345">
    <property type="entry name" value="Gtt2-like_N"/>
</dbReference>
<dbReference type="Gene3D" id="3.40.30.10">
    <property type="entry name" value="Glutaredoxin"/>
    <property type="match status" value="1"/>
</dbReference>
<evidence type="ECO:0000259" key="1">
    <source>
        <dbReference type="PROSITE" id="PS50404"/>
    </source>
</evidence>
<dbReference type="CDD" id="cd03051">
    <property type="entry name" value="GST_N_GTT2_like"/>
    <property type="match status" value="1"/>
</dbReference>
<dbReference type="Pfam" id="PF13409">
    <property type="entry name" value="GST_N_2"/>
    <property type="match status" value="1"/>
</dbReference>
<gene>
    <name evidence="3" type="ORF">J2S73_003466</name>
</gene>
<keyword evidence="4" id="KW-1185">Reference proteome</keyword>
<dbReference type="PROSITE" id="PS50404">
    <property type="entry name" value="GST_NTER"/>
    <property type="match status" value="1"/>
</dbReference>
<dbReference type="PROSITE" id="PS50405">
    <property type="entry name" value="GST_CTER"/>
    <property type="match status" value="1"/>
</dbReference>
<dbReference type="Proteomes" id="UP001229244">
    <property type="component" value="Unassembled WGS sequence"/>
</dbReference>
<sequence length="203" mass="23344">MKLYDAPRAANPRRVRIFLAEKDVVIDTEPVDIMSKQHLEEPFARLNPLRRLPVLVLDDGTVITESIAICRYFEEVHPDPPLFGRDPKEKALVEMWQRRVEFGLLFPSQFAFRHTHPAMRELEVPQIPEWGEANKPKIMSFLGFLDREMSADGYVVGDAFSIADITALVAIDSLKLSKIRIPEDLTRLKSWYDRVSSRPCVVL</sequence>
<dbReference type="CDD" id="cd03182">
    <property type="entry name" value="GST_C_GTT2_like"/>
    <property type="match status" value="1"/>
</dbReference>
<proteinExistence type="predicted"/>
<dbReference type="InterPro" id="IPR040079">
    <property type="entry name" value="Glutathione_S-Trfase"/>
</dbReference>
<dbReference type="InterPro" id="IPR036249">
    <property type="entry name" value="Thioredoxin-like_sf"/>
</dbReference>
<dbReference type="InterPro" id="IPR010987">
    <property type="entry name" value="Glutathione-S-Trfase_C-like"/>
</dbReference>
<dbReference type="EMBL" id="JAUSUL010000004">
    <property type="protein sequence ID" value="MDQ0316989.1"/>
    <property type="molecule type" value="Genomic_DNA"/>
</dbReference>
<protein>
    <submittedName>
        <fullName evidence="3">Glutathione S-transferase</fullName>
    </submittedName>
</protein>
<evidence type="ECO:0000313" key="4">
    <source>
        <dbReference type="Proteomes" id="UP001229244"/>
    </source>
</evidence>
<comment type="caution">
    <text evidence="3">The sequence shown here is derived from an EMBL/GenBank/DDBJ whole genome shotgun (WGS) entry which is preliminary data.</text>
</comment>
<name>A0AAE3VQS7_9HYPH</name>
<reference evidence="3" key="1">
    <citation type="submission" date="2023-07" db="EMBL/GenBank/DDBJ databases">
        <title>Genomic Encyclopedia of Type Strains, Phase IV (KMG-IV): sequencing the most valuable type-strain genomes for metagenomic binning, comparative biology and taxonomic classification.</title>
        <authorList>
            <person name="Goeker M."/>
        </authorList>
    </citation>
    <scope>NUCLEOTIDE SEQUENCE</scope>
    <source>
        <strain evidence="3">DSM 21202</strain>
    </source>
</reference>